<proteinExistence type="inferred from homology"/>
<evidence type="ECO:0000256" key="1">
    <source>
        <dbReference type="ARBA" id="ARBA00006615"/>
    </source>
</evidence>
<dbReference type="EMBL" id="LN999010">
    <property type="protein sequence ID" value="CUX78397.1"/>
    <property type="molecule type" value="Genomic_DNA"/>
</dbReference>
<sequence length="54" mass="6498">MRIRAVYVDGVFKPLDMAELEEGIEVEVVVRDEIKEQKLEGWDEDYYEYLTWAE</sequence>
<evidence type="ECO:0000256" key="2">
    <source>
        <dbReference type="ARBA" id="ARBA00022649"/>
    </source>
</evidence>
<comment type="function">
    <text evidence="3">Antitoxin component of a type II toxin-antitoxin (TA) system.</text>
</comment>
<protein>
    <recommendedName>
        <fullName evidence="3">Antitoxin</fullName>
    </recommendedName>
</protein>
<accession>A0A160VTD8</accession>
<comment type="similarity">
    <text evidence="1 3">Belongs to the UPF0165 family.</text>
</comment>
<dbReference type="Gene3D" id="4.10.1150.10">
    <property type="entry name" value="AF2212/PG0164-like"/>
    <property type="match status" value="1"/>
</dbReference>
<dbReference type="InterPro" id="IPR008203">
    <property type="entry name" value="AF2212-like"/>
</dbReference>
<gene>
    <name evidence="4" type="ORF">CHITON_1618</name>
</gene>
<dbReference type="AlphaFoldDB" id="A0A160VTD8"/>
<dbReference type="GeneID" id="33322401"/>
<organism evidence="4 5">
    <name type="scientific">Thermococcus chitonophagus</name>
    <dbReference type="NCBI Taxonomy" id="54262"/>
    <lineage>
        <taxon>Archaea</taxon>
        <taxon>Methanobacteriati</taxon>
        <taxon>Methanobacteriota</taxon>
        <taxon>Thermococci</taxon>
        <taxon>Thermococcales</taxon>
        <taxon>Thermococcaceae</taxon>
        <taxon>Thermococcus</taxon>
    </lineage>
</organism>
<dbReference type="RefSeq" id="WP_084448893.1">
    <property type="nucleotide sequence ID" value="NZ_CP015193.1"/>
</dbReference>
<dbReference type="SUPFAM" id="SSF141694">
    <property type="entry name" value="AF2212/PG0164-like"/>
    <property type="match status" value="1"/>
</dbReference>
<dbReference type="STRING" id="54262.CHITON_1618"/>
<name>A0A160VTD8_9EURY</name>
<evidence type="ECO:0000256" key="3">
    <source>
        <dbReference type="RuleBase" id="RU368051"/>
    </source>
</evidence>
<reference evidence="5" key="1">
    <citation type="submission" date="2016-01" db="EMBL/GenBank/DDBJ databases">
        <authorList>
            <person name="Vorgias C.E."/>
        </authorList>
    </citation>
    <scope>NUCLEOTIDE SEQUENCE [LARGE SCALE GENOMIC DNA]</scope>
</reference>
<dbReference type="Pfam" id="PF01954">
    <property type="entry name" value="AF2212-like"/>
    <property type="match status" value="1"/>
</dbReference>
<evidence type="ECO:0000313" key="4">
    <source>
        <dbReference type="EMBL" id="CUX78397.1"/>
    </source>
</evidence>
<dbReference type="Proteomes" id="UP000093069">
    <property type="component" value="Chromosome I"/>
</dbReference>
<dbReference type="InterPro" id="IPR024069">
    <property type="entry name" value="AF2212-like_dom_sf"/>
</dbReference>
<evidence type="ECO:0000313" key="5">
    <source>
        <dbReference type="Proteomes" id="UP000093069"/>
    </source>
</evidence>
<dbReference type="KEGG" id="tch:CHITON_1618"/>
<keyword evidence="2 3" id="KW-1277">Toxin-antitoxin system</keyword>